<evidence type="ECO:0000256" key="5">
    <source>
        <dbReference type="ARBA" id="ARBA00023146"/>
    </source>
</evidence>
<gene>
    <name evidence="9" type="ORF">MEJ65_00480</name>
</gene>
<dbReference type="InterPro" id="IPR000924">
    <property type="entry name" value="Glu/Gln-tRNA-synth"/>
</dbReference>
<dbReference type="InterPro" id="IPR050132">
    <property type="entry name" value="Gln/Glu-tRNA_Ligase"/>
</dbReference>
<evidence type="ECO:0000256" key="1">
    <source>
        <dbReference type="ARBA" id="ARBA00022598"/>
    </source>
</evidence>
<protein>
    <submittedName>
        <fullName evidence="9">Glutamate--tRNA ligase family protein</fullName>
    </submittedName>
</protein>
<feature type="transmembrane region" description="Helical" evidence="7">
    <location>
        <begin position="111"/>
        <end position="135"/>
    </location>
</feature>
<dbReference type="PROSITE" id="PS00178">
    <property type="entry name" value="AA_TRNA_LIGASE_I"/>
    <property type="match status" value="1"/>
</dbReference>
<keyword evidence="1 6" id="KW-0436">Ligase</keyword>
<dbReference type="GO" id="GO:0017102">
    <property type="term" value="C:methionyl glutamyl tRNA synthetase complex"/>
    <property type="evidence" value="ECO:0007669"/>
    <property type="project" value="TreeGrafter"/>
</dbReference>
<evidence type="ECO:0000256" key="4">
    <source>
        <dbReference type="ARBA" id="ARBA00022917"/>
    </source>
</evidence>
<feature type="domain" description="Glutamyl/glutaminyl-tRNA synthetase class Ib catalytic" evidence="8">
    <location>
        <begin position="16"/>
        <end position="83"/>
    </location>
</feature>
<keyword evidence="5 6" id="KW-0030">Aminoacyl-tRNA synthetase</keyword>
<evidence type="ECO:0000256" key="6">
    <source>
        <dbReference type="RuleBase" id="RU363037"/>
    </source>
</evidence>
<dbReference type="PANTHER" id="PTHR43097:SF5">
    <property type="entry name" value="GLUTAMATE--TRNA LIGASE"/>
    <property type="match status" value="1"/>
</dbReference>
<organism evidence="9 10">
    <name type="scientific">Carsonella ruddii</name>
    <dbReference type="NCBI Taxonomy" id="114186"/>
    <lineage>
        <taxon>Bacteria</taxon>
        <taxon>Pseudomonadati</taxon>
        <taxon>Pseudomonadota</taxon>
        <taxon>Gammaproteobacteria</taxon>
        <taxon>Oceanospirillales</taxon>
        <taxon>Halomonadaceae</taxon>
        <taxon>Zymobacter group</taxon>
        <taxon>Candidatus Carsonella</taxon>
    </lineage>
</organism>
<dbReference type="GO" id="GO:0004818">
    <property type="term" value="F:glutamate-tRNA ligase activity"/>
    <property type="evidence" value="ECO:0007669"/>
    <property type="project" value="TreeGrafter"/>
</dbReference>
<dbReference type="InterPro" id="IPR014729">
    <property type="entry name" value="Rossmann-like_a/b/a_fold"/>
</dbReference>
<dbReference type="GO" id="GO:0005524">
    <property type="term" value="F:ATP binding"/>
    <property type="evidence" value="ECO:0007669"/>
    <property type="project" value="UniProtKB-KW"/>
</dbReference>
<dbReference type="PANTHER" id="PTHR43097">
    <property type="entry name" value="GLUTAMINE-TRNA LIGASE"/>
    <property type="match status" value="1"/>
</dbReference>
<dbReference type="GO" id="GO:0005829">
    <property type="term" value="C:cytosol"/>
    <property type="evidence" value="ECO:0007669"/>
    <property type="project" value="TreeGrafter"/>
</dbReference>
<keyword evidence="4 6" id="KW-0648">Protein biosynthesis</keyword>
<evidence type="ECO:0000256" key="3">
    <source>
        <dbReference type="ARBA" id="ARBA00022840"/>
    </source>
</evidence>
<dbReference type="EMBL" id="CP092148">
    <property type="protein sequence ID" value="WGS67329.1"/>
    <property type="molecule type" value="Genomic_DNA"/>
</dbReference>
<comment type="similarity">
    <text evidence="6">Belongs to the class-I aminoacyl-tRNA synthetase family.</text>
</comment>
<evidence type="ECO:0000256" key="2">
    <source>
        <dbReference type="ARBA" id="ARBA00022741"/>
    </source>
</evidence>
<dbReference type="InterPro" id="IPR001412">
    <property type="entry name" value="aa-tRNA-synth_I_CS"/>
</dbReference>
<dbReference type="InterPro" id="IPR020058">
    <property type="entry name" value="Glu/Gln-tRNA-synth_Ib_cat-dom"/>
</dbReference>
<keyword evidence="2 6" id="KW-0547">Nucleotide-binding</keyword>
<dbReference type="SUPFAM" id="SSF52374">
    <property type="entry name" value="Nucleotidylyl transferase"/>
    <property type="match status" value="1"/>
</dbReference>
<dbReference type="Pfam" id="PF00749">
    <property type="entry name" value="tRNA-synt_1c"/>
    <property type="match status" value="2"/>
</dbReference>
<dbReference type="RefSeq" id="WP_280956139.1">
    <property type="nucleotide sequence ID" value="NZ_CP092145.1"/>
</dbReference>
<sequence>MINKIKNKSKKNSIFRFPPDPNGYLHIGHVFNILTNYYLSFLKNGNFLIRFDNTNLSKIKIKYYYFILYDLIWLGIKWHKIKYFLNEIRFNKYLLFFFLKKKKIYLKKKYFILRINFNYLNYIKIIELINFNYFIKKNFSIFCKKKIIYRKKNKKKHKMFFPTYDFSQCFNDYLNKVNVSICTKEFKINSKIYNFFLNKLIKKPIQIEFEKKKIKNILMSKKKIKKIFFLNIFYFRKIKFNSKNIHYLCNNIGISQNNSFIKNKSILNSLLLEKNFFYFKNLFFKKEKILNLKKKILLLLFNNKKNTNLNLNITIIKNNIKINIYFLNFLIINNFFLFKKKTILKKYIFFKNITILIKNNKKIKINIFEKTNRHCLYDNKFKIYKNNLIL</sequence>
<feature type="domain" description="Glutamyl/glutaminyl-tRNA synthetase class Ib catalytic" evidence="8">
    <location>
        <begin position="159"/>
        <end position="269"/>
    </location>
</feature>
<keyword evidence="7" id="KW-0812">Transmembrane</keyword>
<evidence type="ECO:0000256" key="7">
    <source>
        <dbReference type="SAM" id="Phobius"/>
    </source>
</evidence>
<evidence type="ECO:0000259" key="8">
    <source>
        <dbReference type="Pfam" id="PF00749"/>
    </source>
</evidence>
<keyword evidence="7" id="KW-0472">Membrane</keyword>
<dbReference type="GO" id="GO:0006424">
    <property type="term" value="P:glutamyl-tRNA aminoacylation"/>
    <property type="evidence" value="ECO:0007669"/>
    <property type="project" value="TreeGrafter"/>
</dbReference>
<dbReference type="Proteomes" id="UP001237869">
    <property type="component" value="Chromosome"/>
</dbReference>
<dbReference type="PRINTS" id="PR00987">
    <property type="entry name" value="TRNASYNTHGLU"/>
</dbReference>
<evidence type="ECO:0000313" key="10">
    <source>
        <dbReference type="Proteomes" id="UP001237869"/>
    </source>
</evidence>
<evidence type="ECO:0000313" key="9">
    <source>
        <dbReference type="EMBL" id="WGS67329.1"/>
    </source>
</evidence>
<proteinExistence type="inferred from homology"/>
<accession>A0AAJ6FBM9</accession>
<reference evidence="9" key="1">
    <citation type="submission" date="2022-02" db="EMBL/GenBank/DDBJ databases">
        <title>Long-read sequencing of the primary endosymbionts of Cacopsylla melanoneura.</title>
        <authorList>
            <person name="Dittmer J."/>
            <person name="Corretto E."/>
            <person name="Stauffer C."/>
            <person name="Schuler H."/>
        </authorList>
    </citation>
    <scope>NUCLEOTIDE SEQUENCE</scope>
    <source>
        <strain evidence="9">Cmel4</strain>
    </source>
</reference>
<name>A0AAJ6FBM9_CARRU</name>
<dbReference type="AlphaFoldDB" id="A0AAJ6FBM9"/>
<dbReference type="Gene3D" id="3.40.50.620">
    <property type="entry name" value="HUPs"/>
    <property type="match status" value="2"/>
</dbReference>
<keyword evidence="7" id="KW-1133">Transmembrane helix</keyword>
<keyword evidence="3 6" id="KW-0067">ATP-binding</keyword>